<dbReference type="Gene3D" id="3.30.470.20">
    <property type="entry name" value="ATP-grasp fold, B domain"/>
    <property type="match status" value="1"/>
</dbReference>
<dbReference type="InterPro" id="IPR011761">
    <property type="entry name" value="ATP-grasp"/>
</dbReference>
<keyword evidence="4" id="KW-1185">Reference proteome</keyword>
<dbReference type="SUPFAM" id="SSF56059">
    <property type="entry name" value="Glutathione synthetase ATP-binding domain-like"/>
    <property type="match status" value="1"/>
</dbReference>
<dbReference type="SUPFAM" id="SSF51735">
    <property type="entry name" value="NAD(P)-binding Rossmann-fold domains"/>
    <property type="match status" value="1"/>
</dbReference>
<evidence type="ECO:0000256" key="1">
    <source>
        <dbReference type="PROSITE-ProRule" id="PRU00409"/>
    </source>
</evidence>
<accession>A0A373A6U9</accession>
<organism evidence="3 4">
    <name type="scientific">Kitasatospora xanthocidica</name>
    <dbReference type="NCBI Taxonomy" id="83382"/>
    <lineage>
        <taxon>Bacteria</taxon>
        <taxon>Bacillati</taxon>
        <taxon>Actinomycetota</taxon>
        <taxon>Actinomycetes</taxon>
        <taxon>Kitasatosporales</taxon>
        <taxon>Streptomycetaceae</taxon>
        <taxon>Kitasatospora</taxon>
    </lineage>
</organism>
<dbReference type="RefSeq" id="WP_117492024.1">
    <property type="nucleotide sequence ID" value="NZ_QVIG01000001.1"/>
</dbReference>
<dbReference type="AlphaFoldDB" id="A0A373A6U9"/>
<dbReference type="GO" id="GO:0046872">
    <property type="term" value="F:metal ion binding"/>
    <property type="evidence" value="ECO:0007669"/>
    <property type="project" value="InterPro"/>
</dbReference>
<evidence type="ECO:0000259" key="2">
    <source>
        <dbReference type="PROSITE" id="PS50975"/>
    </source>
</evidence>
<sequence>MNTPDPAELRRILVTGIGGAPGLDLALTLLKLGHEVIGTDSNPLAPGLLAPGITTRTIARADSPLFAADLMELVHDLKPDALICCVENELPQLVHLRGHLERAGVRTWLPPAASVTTAGDKWEFHQAMRAARVPTPQTWLPDRIGQTPDGTELVVKPRRGQGSKDVHFCRTREQARVLCELVPAPIVQQRVRGVEFSADCLTDRNGRTSAILRRRLMVQAGMSMVAVTIDDPEATKRVAEAIRAIGAVGPVDVQGFITDGADPRVVITEINARFAAGFLLAEEAGADLVRQTLNGLFRQPVDHRRLTYRGGIFLTKYVAVMSTESRAVSGTL</sequence>
<dbReference type="Pfam" id="PF02655">
    <property type="entry name" value="ATP-grasp_3"/>
    <property type="match status" value="1"/>
</dbReference>
<dbReference type="GO" id="GO:0005524">
    <property type="term" value="F:ATP binding"/>
    <property type="evidence" value="ECO:0007669"/>
    <property type="project" value="UniProtKB-UniRule"/>
</dbReference>
<proteinExistence type="predicted"/>
<dbReference type="Proteomes" id="UP000263377">
    <property type="component" value="Unassembled WGS sequence"/>
</dbReference>
<evidence type="ECO:0000313" key="4">
    <source>
        <dbReference type="Proteomes" id="UP000263377"/>
    </source>
</evidence>
<gene>
    <name evidence="3" type="ORF">DR950_32000</name>
</gene>
<dbReference type="PROSITE" id="PS50975">
    <property type="entry name" value="ATP_GRASP"/>
    <property type="match status" value="1"/>
</dbReference>
<feature type="domain" description="ATP-grasp" evidence="2">
    <location>
        <begin position="125"/>
        <end position="297"/>
    </location>
</feature>
<protein>
    <submittedName>
        <fullName evidence="3">ATP-grasp domain-containing protein</fullName>
    </submittedName>
</protein>
<comment type="caution">
    <text evidence="3">The sequence shown here is derived from an EMBL/GenBank/DDBJ whole genome shotgun (WGS) entry which is preliminary data.</text>
</comment>
<name>A0A373A6U9_9ACTN</name>
<dbReference type="InterPro" id="IPR003806">
    <property type="entry name" value="ATP-grasp_PylC-type"/>
</dbReference>
<dbReference type="Gene3D" id="3.40.50.20">
    <property type="match status" value="1"/>
</dbReference>
<dbReference type="InterPro" id="IPR036291">
    <property type="entry name" value="NAD(P)-bd_dom_sf"/>
</dbReference>
<keyword evidence="1" id="KW-0547">Nucleotide-binding</keyword>
<evidence type="ECO:0000313" key="3">
    <source>
        <dbReference type="EMBL" id="RGD63287.1"/>
    </source>
</evidence>
<reference evidence="3 4" key="1">
    <citation type="submission" date="2018-08" db="EMBL/GenBank/DDBJ databases">
        <title>Diversity &amp; Physiological Properties of Lignin-Decomposing Actinobacteria from Soil.</title>
        <authorList>
            <person name="Roh S.G."/>
            <person name="Kim S.B."/>
        </authorList>
    </citation>
    <scope>NUCLEOTIDE SEQUENCE [LARGE SCALE GENOMIC DNA]</scope>
    <source>
        <strain evidence="3 4">MMS17-GH009</strain>
    </source>
</reference>
<dbReference type="EMBL" id="QVIG01000001">
    <property type="protein sequence ID" value="RGD63287.1"/>
    <property type="molecule type" value="Genomic_DNA"/>
</dbReference>
<keyword evidence="1" id="KW-0067">ATP-binding</keyword>